<comment type="function">
    <text evidence="6">May be involved in iron transport and iron homeostasis.</text>
</comment>
<feature type="transmembrane region" description="Helical" evidence="6">
    <location>
        <begin position="449"/>
        <end position="468"/>
    </location>
</feature>
<feature type="transmembrane region" description="Helical" evidence="6">
    <location>
        <begin position="379"/>
        <end position="399"/>
    </location>
</feature>
<keyword evidence="6" id="KW-0406">Ion transport</keyword>
<evidence type="ECO:0000256" key="2">
    <source>
        <dbReference type="ARBA" id="ARBA00022448"/>
    </source>
</evidence>
<evidence type="ECO:0000313" key="9">
    <source>
        <dbReference type="Proteomes" id="UP000785200"/>
    </source>
</evidence>
<evidence type="ECO:0000256" key="3">
    <source>
        <dbReference type="ARBA" id="ARBA00022692"/>
    </source>
</evidence>
<reference evidence="8" key="1">
    <citation type="submission" date="2019-07" db="EMBL/GenBank/DDBJ databases">
        <title>Hyphodiscus hymeniophilus genome sequencing and assembly.</title>
        <authorList>
            <person name="Kramer G."/>
            <person name="Nodwell J."/>
        </authorList>
    </citation>
    <scope>NUCLEOTIDE SEQUENCE</scope>
    <source>
        <strain evidence="8">ATCC 34498</strain>
    </source>
</reference>
<accession>A0A9P6VEP4</accession>
<feature type="transmembrane region" description="Helical" evidence="6">
    <location>
        <begin position="255"/>
        <end position="272"/>
    </location>
</feature>
<feature type="transmembrane region" description="Helical" evidence="6">
    <location>
        <begin position="119"/>
        <end position="142"/>
    </location>
</feature>
<comment type="subcellular location">
    <subcellularLocation>
        <location evidence="1 6">Membrane</location>
        <topology evidence="1 6">Multi-pass membrane protein</topology>
    </subcellularLocation>
</comment>
<protein>
    <recommendedName>
        <fullName evidence="6">Solute carrier family 40 member</fullName>
    </recommendedName>
</protein>
<dbReference type="GO" id="GO:0016020">
    <property type="term" value="C:membrane"/>
    <property type="evidence" value="ECO:0007669"/>
    <property type="project" value="UniProtKB-SubCell"/>
</dbReference>
<feature type="compositionally biased region" description="Basic and acidic residues" evidence="7">
    <location>
        <begin position="33"/>
        <end position="42"/>
    </location>
</feature>
<evidence type="ECO:0000313" key="8">
    <source>
        <dbReference type="EMBL" id="KAG0646506.1"/>
    </source>
</evidence>
<dbReference type="EMBL" id="VNKQ01000015">
    <property type="protein sequence ID" value="KAG0646506.1"/>
    <property type="molecule type" value="Genomic_DNA"/>
</dbReference>
<feature type="transmembrane region" description="Helical" evidence="6">
    <location>
        <begin position="278"/>
        <end position="301"/>
    </location>
</feature>
<dbReference type="PANTHER" id="PTHR11660:SF57">
    <property type="entry name" value="SOLUTE CARRIER FAMILY 40 MEMBER"/>
    <property type="match status" value="1"/>
</dbReference>
<keyword evidence="2 6" id="KW-0813">Transport</keyword>
<dbReference type="GO" id="GO:0005381">
    <property type="term" value="F:iron ion transmembrane transporter activity"/>
    <property type="evidence" value="ECO:0007669"/>
    <property type="project" value="UniProtKB-UniRule"/>
</dbReference>
<comment type="caution">
    <text evidence="6">Lacks conserved residue(s) required for the propagation of feature annotation.</text>
</comment>
<dbReference type="AlphaFoldDB" id="A0A9P6VEP4"/>
<feature type="transmembrane region" description="Helical" evidence="6">
    <location>
        <begin position="154"/>
        <end position="175"/>
    </location>
</feature>
<dbReference type="PANTHER" id="PTHR11660">
    <property type="entry name" value="SOLUTE CARRIER FAMILY 40 MEMBER"/>
    <property type="match status" value="1"/>
</dbReference>
<keyword evidence="3 6" id="KW-0812">Transmembrane</keyword>
<sequence>MESFHIRRRSSLALKDGEDFFIDAQQPDLEDMKDEKPLRENGARGSEVDEDNSDYLELLNDEEVCSVSSIMDLKVSQSRANGRKRWWKVYALHFLFMWNARTYEYASVVLLSLAFPQNLFAASLRGVTSTVLTMLCSSVVGSWIDRSSSRSRPLLISISSNNGAIVATYLCWLLWPMVVGPGKDDDPGSQPPFSSFAKGSMFVVILLMDVIYDLGATCNLLSIQKEWIPVLVGPAILDTSYGLTQINSVMSRIDLTCKLVAPSLLPVIIASFNSRAWWIILLIVVTILFWVMEVWICGVITEENEQLRLPKTRPDVVIGEDRETPAKYGEIKHCMITWSQKFYFVFYRYPRTQLTQYFLMPSRASMDDSTHQALRPPHLLLSIILFAFLSLTRVGHWMFYLMVQEIEQVEIPSSQRATFGGTEQSFHSFFELCHWGATMIWNQPEDFKMLSLGNLTILGLGAALFVWWQGKEVRSGGPARYEEISMDEMERDVVELDG</sequence>
<gene>
    <name evidence="8" type="ORF">D0Z07_7459</name>
</gene>
<evidence type="ECO:0000256" key="4">
    <source>
        <dbReference type="ARBA" id="ARBA00022989"/>
    </source>
</evidence>
<name>A0A9P6VEP4_9HELO</name>
<evidence type="ECO:0000256" key="1">
    <source>
        <dbReference type="ARBA" id="ARBA00004141"/>
    </source>
</evidence>
<organism evidence="8 9">
    <name type="scientific">Hyphodiscus hymeniophilus</name>
    <dbReference type="NCBI Taxonomy" id="353542"/>
    <lineage>
        <taxon>Eukaryota</taxon>
        <taxon>Fungi</taxon>
        <taxon>Dikarya</taxon>
        <taxon>Ascomycota</taxon>
        <taxon>Pezizomycotina</taxon>
        <taxon>Leotiomycetes</taxon>
        <taxon>Helotiales</taxon>
        <taxon>Hyphodiscaceae</taxon>
        <taxon>Hyphodiscus</taxon>
    </lineage>
</organism>
<proteinExistence type="inferred from homology"/>
<dbReference type="Proteomes" id="UP000785200">
    <property type="component" value="Unassembled WGS sequence"/>
</dbReference>
<keyword evidence="9" id="KW-1185">Reference proteome</keyword>
<comment type="similarity">
    <text evidence="6">Belongs to the ferroportin (FP) (TC 2.A.100) family. SLC40A subfamily.</text>
</comment>
<keyword evidence="4 6" id="KW-1133">Transmembrane helix</keyword>
<feature type="region of interest" description="Disordered" evidence="7">
    <location>
        <begin position="28"/>
        <end position="50"/>
    </location>
</feature>
<comment type="caution">
    <text evidence="8">The sequence shown here is derived from an EMBL/GenBank/DDBJ whole genome shotgun (WGS) entry which is preliminary data.</text>
</comment>
<dbReference type="Pfam" id="PF06963">
    <property type="entry name" value="FPN1"/>
    <property type="match status" value="2"/>
</dbReference>
<feature type="transmembrane region" description="Helical" evidence="6">
    <location>
        <begin position="89"/>
        <end position="113"/>
    </location>
</feature>
<feature type="transmembrane region" description="Helical" evidence="6">
    <location>
        <begin position="195"/>
        <end position="215"/>
    </location>
</feature>
<dbReference type="InterPro" id="IPR009716">
    <property type="entry name" value="Ferroportin-1"/>
</dbReference>
<evidence type="ECO:0000256" key="7">
    <source>
        <dbReference type="SAM" id="MobiDB-lite"/>
    </source>
</evidence>
<keyword evidence="5 6" id="KW-0472">Membrane</keyword>
<dbReference type="OrthoDB" id="648861at2759"/>
<evidence type="ECO:0000256" key="6">
    <source>
        <dbReference type="RuleBase" id="RU365065"/>
    </source>
</evidence>
<evidence type="ECO:0000256" key="5">
    <source>
        <dbReference type="ARBA" id="ARBA00023136"/>
    </source>
</evidence>